<keyword evidence="1" id="KW-0732">Signal</keyword>
<reference evidence="3" key="1">
    <citation type="journal article" date="2022" name="Int. J. Syst. Evol. Microbiol.">
        <title>Anaeromyxobacter oryzae sp. nov., Anaeromyxobacter diazotrophicus sp. nov. and Anaeromyxobacter paludicola sp. nov., isolated from paddy soils.</title>
        <authorList>
            <person name="Itoh H."/>
            <person name="Xu Z."/>
            <person name="Mise K."/>
            <person name="Masuda Y."/>
            <person name="Ushijima N."/>
            <person name="Hayakawa C."/>
            <person name="Shiratori Y."/>
            <person name="Senoo K."/>
        </authorList>
    </citation>
    <scope>NUCLEOTIDE SEQUENCE [LARGE SCALE GENOMIC DNA]</scope>
    <source>
        <strain evidence="3">Red232</strain>
    </source>
</reference>
<gene>
    <name evidence="2" type="ORF">AMOR_57190</name>
</gene>
<dbReference type="EMBL" id="AP025591">
    <property type="protein sequence ID" value="BDG06723.1"/>
    <property type="molecule type" value="Genomic_DNA"/>
</dbReference>
<accession>A0ABM7X4J8</accession>
<evidence type="ECO:0000313" key="3">
    <source>
        <dbReference type="Proteomes" id="UP001162891"/>
    </source>
</evidence>
<feature type="signal peptide" evidence="1">
    <location>
        <begin position="1"/>
        <end position="27"/>
    </location>
</feature>
<dbReference type="Proteomes" id="UP001162891">
    <property type="component" value="Chromosome"/>
</dbReference>
<dbReference type="RefSeq" id="WP_248357202.1">
    <property type="nucleotide sequence ID" value="NZ_AP025591.1"/>
</dbReference>
<evidence type="ECO:0000256" key="1">
    <source>
        <dbReference type="SAM" id="SignalP"/>
    </source>
</evidence>
<proteinExistence type="predicted"/>
<protein>
    <recommendedName>
        <fullName evidence="4">Outer membrane protein beta-barrel domain-containing protein</fullName>
    </recommendedName>
</protein>
<evidence type="ECO:0008006" key="4">
    <source>
        <dbReference type="Google" id="ProtNLM"/>
    </source>
</evidence>
<keyword evidence="3" id="KW-1185">Reference proteome</keyword>
<organism evidence="2 3">
    <name type="scientific">Anaeromyxobacter oryzae</name>
    <dbReference type="NCBI Taxonomy" id="2918170"/>
    <lineage>
        <taxon>Bacteria</taxon>
        <taxon>Pseudomonadati</taxon>
        <taxon>Myxococcota</taxon>
        <taxon>Myxococcia</taxon>
        <taxon>Myxococcales</taxon>
        <taxon>Cystobacterineae</taxon>
        <taxon>Anaeromyxobacteraceae</taxon>
        <taxon>Anaeromyxobacter</taxon>
    </lineage>
</organism>
<evidence type="ECO:0000313" key="2">
    <source>
        <dbReference type="EMBL" id="BDG06723.1"/>
    </source>
</evidence>
<name>A0ABM7X4J8_9BACT</name>
<feature type="chain" id="PRO_5045198397" description="Outer membrane protein beta-barrel domain-containing protein" evidence="1">
    <location>
        <begin position="28"/>
        <end position="274"/>
    </location>
</feature>
<sequence>MNPNRLVRTVSLALAALCLPAALPARAAEGHGGGAGTVYPKDDYPYAELVKRPLTLSAGIIQLDVPVESNLSKDEVGKPWSIPLSLDFGLSDDLTIGVFHQTGLCFAGTSNGCERVYDDLGARATLGILRDPGGQLALRAAVLAQSLKDSLYAGSIGAAYKRTLGNLALVLGVDYVASLTKRDERSVKDELAGDAELQLQIAEGLAAFGRIGYTKFLGEAAGVDLGYWVPVGFGVEFEPVSRLDVGVDFTFDNLLGKDGTADERSGRVFVRLFL</sequence>